<keyword evidence="2" id="KW-1185">Reference proteome</keyword>
<sequence length="40" mass="4210">MNFPKGGASCARCAASRGAEAGRITNRSCFLSVRLPAPER</sequence>
<dbReference type="EMBL" id="CP000158">
    <property type="protein sequence ID" value="ABI75624.1"/>
    <property type="molecule type" value="Genomic_DNA"/>
</dbReference>
<evidence type="ECO:0000313" key="1">
    <source>
        <dbReference type="EMBL" id="ABI75624.1"/>
    </source>
</evidence>
<protein>
    <submittedName>
        <fullName evidence="1">Uncharacterized protein</fullName>
    </submittedName>
</protein>
<dbReference type="KEGG" id="hne:HNE_3342"/>
<organism evidence="1 2">
    <name type="scientific">Hyphomonas neptunium (strain ATCC 15444)</name>
    <dbReference type="NCBI Taxonomy" id="228405"/>
    <lineage>
        <taxon>Bacteria</taxon>
        <taxon>Pseudomonadati</taxon>
        <taxon>Pseudomonadota</taxon>
        <taxon>Alphaproteobacteria</taxon>
        <taxon>Hyphomonadales</taxon>
        <taxon>Hyphomonadaceae</taxon>
        <taxon>Hyphomonas</taxon>
    </lineage>
</organism>
<proteinExistence type="predicted"/>
<dbReference type="Proteomes" id="UP000001959">
    <property type="component" value="Chromosome"/>
</dbReference>
<evidence type="ECO:0000313" key="2">
    <source>
        <dbReference type="Proteomes" id="UP000001959"/>
    </source>
</evidence>
<dbReference type="HOGENOM" id="CLU_3290869_0_0_5"/>
<name>Q0BWX8_HYPNA</name>
<gene>
    <name evidence="1" type="ordered locus">HNE_3342</name>
</gene>
<reference evidence="1 2" key="1">
    <citation type="journal article" date="2006" name="J. Bacteriol.">
        <title>Comparative genomic evidence for a close relationship between the dimorphic prosthecate bacteria Hyphomonas neptunium and Caulobacter crescentus.</title>
        <authorList>
            <person name="Badger J.H."/>
            <person name="Hoover T.R."/>
            <person name="Brun Y.V."/>
            <person name="Weiner R.M."/>
            <person name="Laub M.T."/>
            <person name="Alexandre G."/>
            <person name="Mrazek J."/>
            <person name="Ren Q."/>
            <person name="Paulsen I.T."/>
            <person name="Nelson K.E."/>
            <person name="Khouri H.M."/>
            <person name="Radune D."/>
            <person name="Sosa J."/>
            <person name="Dodson R.J."/>
            <person name="Sullivan S.A."/>
            <person name="Rosovitz M.J."/>
            <person name="Madupu R."/>
            <person name="Brinkac L.M."/>
            <person name="Durkin A.S."/>
            <person name="Daugherty S.C."/>
            <person name="Kothari S.P."/>
            <person name="Giglio M.G."/>
            <person name="Zhou L."/>
            <person name="Haft D.H."/>
            <person name="Selengut J.D."/>
            <person name="Davidsen T.M."/>
            <person name="Yang Q."/>
            <person name="Zafar N."/>
            <person name="Ward N.L."/>
        </authorList>
    </citation>
    <scope>NUCLEOTIDE SEQUENCE [LARGE SCALE GENOMIC DNA]</scope>
    <source>
        <strain evidence="1 2">ATCC 15444</strain>
    </source>
</reference>
<accession>Q0BWX8</accession>
<dbReference type="AlphaFoldDB" id="Q0BWX8"/>